<gene>
    <name evidence="5" type="ORF">FKG94_24140</name>
</gene>
<dbReference type="SUPFAM" id="SSF47384">
    <property type="entry name" value="Homodimeric domain of signal transducing histidine kinase"/>
    <property type="match status" value="1"/>
</dbReference>
<sequence>MFVAPMSPDEPRRLEALLRYNILDTEAETAYDDLVEIAAHIYGTPIALISLVDGERQWFKAKVGLDAEETHRDVAFCTHAILHDEVFVVPDARKDKRFHDNPLVTSAPDIRFYAGAPLITSDGYALGTLCVIDREPRDFEPGQYSALQALSRQVVSQLELRLYAMQMQDINARKDRFFSLLAHDLKSPFNVLLGFTERLQAQAATLAPAKIVAIVDGLHRASTQAHDLLANLLDWSRFQLGGMVYTPEDVDLNVAVERVFALLDQQSVEKGVALRSLVKTGTPVYADPPLLQSLLYNLVLNGIKFSSSGGEVTVACERDDAAARVAVSDRGLGIPAARQARLFDIDNYASTPGTAGEKGTGLGIILCHEIVTRHGGEMEVESEPGVGSSFYFTLPDKA</sequence>
<dbReference type="InterPro" id="IPR003018">
    <property type="entry name" value="GAF"/>
</dbReference>
<dbReference type="SUPFAM" id="SSF55781">
    <property type="entry name" value="GAF domain-like"/>
    <property type="match status" value="1"/>
</dbReference>
<dbReference type="InterPro" id="IPR036890">
    <property type="entry name" value="HATPase_C_sf"/>
</dbReference>
<feature type="domain" description="Histidine kinase" evidence="4">
    <location>
        <begin position="180"/>
        <end position="398"/>
    </location>
</feature>
<dbReference type="PANTHER" id="PTHR43102:SF2">
    <property type="entry name" value="GAF DOMAIN-CONTAINING PROTEIN"/>
    <property type="match status" value="1"/>
</dbReference>
<evidence type="ECO:0000256" key="2">
    <source>
        <dbReference type="ARBA" id="ARBA00012438"/>
    </source>
</evidence>
<evidence type="ECO:0000259" key="4">
    <source>
        <dbReference type="PROSITE" id="PS50109"/>
    </source>
</evidence>
<name>A0A545ST82_9GAMM</name>
<dbReference type="PROSITE" id="PS50109">
    <property type="entry name" value="HIS_KIN"/>
    <property type="match status" value="1"/>
</dbReference>
<dbReference type="Pfam" id="PF01590">
    <property type="entry name" value="GAF"/>
    <property type="match status" value="1"/>
</dbReference>
<evidence type="ECO:0000313" key="6">
    <source>
        <dbReference type="Proteomes" id="UP000319732"/>
    </source>
</evidence>
<dbReference type="InterPro" id="IPR003594">
    <property type="entry name" value="HATPase_dom"/>
</dbReference>
<dbReference type="Pfam" id="PF00512">
    <property type="entry name" value="HisKA"/>
    <property type="match status" value="1"/>
</dbReference>
<dbReference type="SMART" id="SM00388">
    <property type="entry name" value="HisKA"/>
    <property type="match status" value="1"/>
</dbReference>
<dbReference type="InterPro" id="IPR003661">
    <property type="entry name" value="HisK_dim/P_dom"/>
</dbReference>
<protein>
    <recommendedName>
        <fullName evidence="2">histidine kinase</fullName>
        <ecNumber evidence="2">2.7.13.3</ecNumber>
    </recommendedName>
</protein>
<evidence type="ECO:0000256" key="1">
    <source>
        <dbReference type="ARBA" id="ARBA00000085"/>
    </source>
</evidence>
<comment type="caution">
    <text evidence="5">The sequence shown here is derived from an EMBL/GenBank/DDBJ whole genome shotgun (WGS) entry which is preliminary data.</text>
</comment>
<evidence type="ECO:0000313" key="5">
    <source>
        <dbReference type="EMBL" id="TQV68178.1"/>
    </source>
</evidence>
<keyword evidence="6" id="KW-1185">Reference proteome</keyword>
<dbReference type="AlphaFoldDB" id="A0A545ST82"/>
<dbReference type="InterPro" id="IPR005467">
    <property type="entry name" value="His_kinase_dom"/>
</dbReference>
<dbReference type="EMBL" id="VHSG01000029">
    <property type="protein sequence ID" value="TQV68178.1"/>
    <property type="molecule type" value="Genomic_DNA"/>
</dbReference>
<dbReference type="SMART" id="SM00387">
    <property type="entry name" value="HATPase_c"/>
    <property type="match status" value="1"/>
</dbReference>
<comment type="catalytic activity">
    <reaction evidence="1">
        <text>ATP + protein L-histidine = ADP + protein N-phospho-L-histidine.</text>
        <dbReference type="EC" id="2.7.13.3"/>
    </reaction>
</comment>
<proteinExistence type="predicted"/>
<organism evidence="5 6">
    <name type="scientific">Exilibacterium tricleocarpae</name>
    <dbReference type="NCBI Taxonomy" id="2591008"/>
    <lineage>
        <taxon>Bacteria</taxon>
        <taxon>Pseudomonadati</taxon>
        <taxon>Pseudomonadota</taxon>
        <taxon>Gammaproteobacteria</taxon>
        <taxon>Cellvibrionales</taxon>
        <taxon>Cellvibrionaceae</taxon>
        <taxon>Exilibacterium</taxon>
    </lineage>
</organism>
<dbReference type="Pfam" id="PF02518">
    <property type="entry name" value="HATPase_c"/>
    <property type="match status" value="1"/>
</dbReference>
<accession>A0A545ST82</accession>
<dbReference type="InterPro" id="IPR036097">
    <property type="entry name" value="HisK_dim/P_sf"/>
</dbReference>
<dbReference type="EC" id="2.7.13.3" evidence="2"/>
<dbReference type="Proteomes" id="UP000319732">
    <property type="component" value="Unassembled WGS sequence"/>
</dbReference>
<dbReference type="Gene3D" id="3.30.450.40">
    <property type="match status" value="1"/>
</dbReference>
<reference evidence="5 6" key="1">
    <citation type="submission" date="2019-06" db="EMBL/GenBank/DDBJ databases">
        <title>Whole genome sequence for Cellvibrionaceae sp. R142.</title>
        <authorList>
            <person name="Wang G."/>
        </authorList>
    </citation>
    <scope>NUCLEOTIDE SEQUENCE [LARGE SCALE GENOMIC DNA]</scope>
    <source>
        <strain evidence="5 6">R142</strain>
    </source>
</reference>
<dbReference type="PANTHER" id="PTHR43102">
    <property type="entry name" value="SLR1143 PROTEIN"/>
    <property type="match status" value="1"/>
</dbReference>
<dbReference type="Gene3D" id="1.10.287.130">
    <property type="match status" value="1"/>
</dbReference>
<keyword evidence="3" id="KW-0597">Phosphoprotein</keyword>
<dbReference type="PRINTS" id="PR00344">
    <property type="entry name" value="BCTRLSENSOR"/>
</dbReference>
<dbReference type="SMART" id="SM00065">
    <property type="entry name" value="GAF"/>
    <property type="match status" value="1"/>
</dbReference>
<keyword evidence="5" id="KW-0418">Kinase</keyword>
<dbReference type="CDD" id="cd00082">
    <property type="entry name" value="HisKA"/>
    <property type="match status" value="1"/>
</dbReference>
<dbReference type="InterPro" id="IPR029016">
    <property type="entry name" value="GAF-like_dom_sf"/>
</dbReference>
<dbReference type="SUPFAM" id="SSF55874">
    <property type="entry name" value="ATPase domain of HSP90 chaperone/DNA topoisomerase II/histidine kinase"/>
    <property type="match status" value="1"/>
</dbReference>
<dbReference type="InterPro" id="IPR004358">
    <property type="entry name" value="Sig_transdc_His_kin-like_C"/>
</dbReference>
<dbReference type="RefSeq" id="WP_142929519.1">
    <property type="nucleotide sequence ID" value="NZ_ML660107.1"/>
</dbReference>
<dbReference type="OrthoDB" id="9812358at2"/>
<evidence type="ECO:0000256" key="3">
    <source>
        <dbReference type="ARBA" id="ARBA00022553"/>
    </source>
</evidence>
<dbReference type="Gene3D" id="3.30.565.10">
    <property type="entry name" value="Histidine kinase-like ATPase, C-terminal domain"/>
    <property type="match status" value="1"/>
</dbReference>
<keyword evidence="5" id="KW-0808">Transferase</keyword>
<dbReference type="GO" id="GO:0000155">
    <property type="term" value="F:phosphorelay sensor kinase activity"/>
    <property type="evidence" value="ECO:0007669"/>
    <property type="project" value="InterPro"/>
</dbReference>